<gene>
    <name evidence="1" type="ORF">JHL16_03865</name>
</gene>
<proteinExistence type="predicted"/>
<dbReference type="Proteomes" id="UP000616151">
    <property type="component" value="Unassembled WGS sequence"/>
</dbReference>
<dbReference type="EMBL" id="JAENHL010000004">
    <property type="protein sequence ID" value="MBK1865475.1"/>
    <property type="molecule type" value="Genomic_DNA"/>
</dbReference>
<protein>
    <submittedName>
        <fullName evidence="1">Response regulator</fullName>
    </submittedName>
</protein>
<comment type="caution">
    <text evidence="1">The sequence shown here is derived from an EMBL/GenBank/DDBJ whole genome shotgun (WGS) entry which is preliminary data.</text>
</comment>
<organism evidence="1 2">
    <name type="scientific">Taklimakanibacter albus</name>
    <dbReference type="NCBI Taxonomy" id="2800327"/>
    <lineage>
        <taxon>Bacteria</taxon>
        <taxon>Pseudomonadati</taxon>
        <taxon>Pseudomonadota</taxon>
        <taxon>Alphaproteobacteria</taxon>
        <taxon>Hyphomicrobiales</taxon>
        <taxon>Aestuariivirgaceae</taxon>
        <taxon>Taklimakanibacter</taxon>
    </lineage>
</organism>
<evidence type="ECO:0000313" key="1">
    <source>
        <dbReference type="EMBL" id="MBK1865475.1"/>
    </source>
</evidence>
<keyword evidence="2" id="KW-1185">Reference proteome</keyword>
<reference evidence="1" key="1">
    <citation type="submission" date="2021-01" db="EMBL/GenBank/DDBJ databases">
        <authorList>
            <person name="Sun Q."/>
        </authorList>
    </citation>
    <scope>NUCLEOTIDE SEQUENCE</scope>
    <source>
        <strain evidence="1">YIM B02566</strain>
    </source>
</reference>
<evidence type="ECO:0000313" key="2">
    <source>
        <dbReference type="Proteomes" id="UP000616151"/>
    </source>
</evidence>
<accession>A0ACC5QYK3</accession>
<name>A0ACC5QYK3_9HYPH</name>
<sequence length="1105" mass="122742">MRRMKSMGTEPGDVPDLADHGTLQLLELQDRERCFRELFEASPHPLFAEDWSKLKRYVDKLTAEGVTDIVAFFAAHPEELAKIPQLVEWAHINEAAVRVYGLSSMRELVDYFKSAPQASFHMYPLCIQRFLSGESYAEIENVDVTPAGREIHLVETFRLPSGYAGDWSRIFAGVKDISALKNAEIALRDQERRLREALAESDQLLKAKDKRAQELAILVSLSEAMAMSLNAQSLTRIVGDKVREIFGTEITEILLYDEKSQTISVPYSYYRGYQYFESFPFGEGLTTKIIRSRQPLLLKSQAEQVQGGWLVFSEDDKTESYLGVPLFAGEKTVGVISVQSYHQNTFNEHHQRLLQILSTGIGAALENARLFDEMQELVRETKARNTELAYVNGLQEALASGLKPQEIYNLIGEKIHEVFDAHVLDIGLFDEQEQILHFPYTIERGVRFPDAPMPLVGYRKYVMETGEPLLLAGDMETARQKYGNPTARQGEPPKCCLFVPLIFEGKCRGVISLQNLDRENAFVESDITLLTTIVNAASVALERSRLLDETQRLLKITTSDVEKLRELEKSLVAAKEFAEAANTTKSTFLATMSHEIRTPMNGIIGMTHLLSATRLDAEQTEYCDTIARSAAGLLSIINDILDFSKIEAGRLDIEAIPFHLDQCVEESLDLVSSRAAEKNLELIYWIDPELPCHVVSDPTRLRQVLLNLLNNAVKFTEKGEVFLKVRRAGANSDIVRFSVADTGIGIPEDRLGTLFQSFSQVDSSTSRRYGGTGLGLAISKRLVEMLGGDISVSSEIGRGAVFEFTIKVEWAVGGIVSFDTESVKGKRVLIVDDNATNRRVLELHARSFGMVPTLVTGGEEAFSVLGRGEPTDVVILDMQMPHLSGIDVAKRIHDLPHCRSLPLILYSSLHMSRAQIVQMVGPRLFADILSKPIKPSALLQSIMAAILAVPKLAAPAAVKPAVELDGSLAGECPLNILVVDDHPTNRKFCSALLRKLGYAPQLAVSGREAVDMTATASFDTILMDIEMPEMDGIEAMKIIRSLRSEVMQPYFIALTANAIAGDRETYLKAGMDNYVSKPIELAELVGALRTSWQVRVARRGNGRIL</sequence>